<keyword evidence="4 5" id="KW-0408">Iron</keyword>
<dbReference type="PANTHER" id="PTHR24296">
    <property type="entry name" value="CYTOCHROME P450"/>
    <property type="match status" value="1"/>
</dbReference>
<evidence type="ECO:0000256" key="6">
    <source>
        <dbReference type="RuleBase" id="RU000461"/>
    </source>
</evidence>
<organism evidence="7 8">
    <name type="scientific">Clathrus columnatus</name>
    <dbReference type="NCBI Taxonomy" id="1419009"/>
    <lineage>
        <taxon>Eukaryota</taxon>
        <taxon>Fungi</taxon>
        <taxon>Dikarya</taxon>
        <taxon>Basidiomycota</taxon>
        <taxon>Agaricomycotina</taxon>
        <taxon>Agaricomycetes</taxon>
        <taxon>Phallomycetidae</taxon>
        <taxon>Phallales</taxon>
        <taxon>Clathraceae</taxon>
        <taxon>Clathrus</taxon>
    </lineage>
</organism>
<dbReference type="InterPro" id="IPR036396">
    <property type="entry name" value="Cyt_P450_sf"/>
</dbReference>
<keyword evidence="3 6" id="KW-0560">Oxidoreductase</keyword>
<comment type="similarity">
    <text evidence="1 6">Belongs to the cytochrome P450 family.</text>
</comment>
<dbReference type="Pfam" id="PF00067">
    <property type="entry name" value="p450"/>
    <property type="match status" value="1"/>
</dbReference>
<feature type="binding site" description="axial binding residue" evidence="5">
    <location>
        <position position="236"/>
    </location>
    <ligand>
        <name>heme</name>
        <dbReference type="ChEBI" id="CHEBI:30413"/>
    </ligand>
    <ligandPart>
        <name>Fe</name>
        <dbReference type="ChEBI" id="CHEBI:18248"/>
    </ligandPart>
</feature>
<dbReference type="GO" id="GO:0005506">
    <property type="term" value="F:iron ion binding"/>
    <property type="evidence" value="ECO:0007669"/>
    <property type="project" value="InterPro"/>
</dbReference>
<evidence type="ECO:0000256" key="2">
    <source>
        <dbReference type="ARBA" id="ARBA00022723"/>
    </source>
</evidence>
<dbReference type="CDD" id="cd00302">
    <property type="entry name" value="cytochrome_P450"/>
    <property type="match status" value="1"/>
</dbReference>
<dbReference type="GO" id="GO:0006629">
    <property type="term" value="P:lipid metabolic process"/>
    <property type="evidence" value="ECO:0007669"/>
    <property type="project" value="UniProtKB-ARBA"/>
</dbReference>
<evidence type="ECO:0000256" key="4">
    <source>
        <dbReference type="ARBA" id="ARBA00023004"/>
    </source>
</evidence>
<dbReference type="InterPro" id="IPR002401">
    <property type="entry name" value="Cyt_P450_E_grp-I"/>
</dbReference>
<evidence type="ECO:0008006" key="9">
    <source>
        <dbReference type="Google" id="ProtNLM"/>
    </source>
</evidence>
<keyword evidence="2 5" id="KW-0479">Metal-binding</keyword>
<keyword evidence="6" id="KW-0503">Monooxygenase</keyword>
<gene>
    <name evidence="7" type="ORF">Clacol_004968</name>
</gene>
<evidence type="ECO:0000256" key="1">
    <source>
        <dbReference type="ARBA" id="ARBA00010617"/>
    </source>
</evidence>
<accession>A0AAV5A7Z1</accession>
<reference evidence="7" key="1">
    <citation type="submission" date="2021-10" db="EMBL/GenBank/DDBJ databases">
        <title>De novo Genome Assembly of Clathrus columnatus (Basidiomycota, Fungi) Using Illumina and Nanopore Sequence Data.</title>
        <authorList>
            <person name="Ogiso-Tanaka E."/>
            <person name="Itagaki H."/>
            <person name="Hosoya T."/>
            <person name="Hosaka K."/>
        </authorList>
    </citation>
    <scope>NUCLEOTIDE SEQUENCE</scope>
    <source>
        <strain evidence="7">MO-923</strain>
    </source>
</reference>
<keyword evidence="5 6" id="KW-0349">Heme</keyword>
<dbReference type="PRINTS" id="PR00385">
    <property type="entry name" value="P450"/>
</dbReference>
<dbReference type="InterPro" id="IPR017972">
    <property type="entry name" value="Cyt_P450_CS"/>
</dbReference>
<evidence type="ECO:0000313" key="8">
    <source>
        <dbReference type="Proteomes" id="UP001050691"/>
    </source>
</evidence>
<name>A0AAV5A7Z1_9AGAM</name>
<comment type="caution">
    <text evidence="7">The sequence shown here is derived from an EMBL/GenBank/DDBJ whole genome shotgun (WGS) entry which is preliminary data.</text>
</comment>
<evidence type="ECO:0000256" key="5">
    <source>
        <dbReference type="PIRSR" id="PIRSR602401-1"/>
    </source>
</evidence>
<dbReference type="GO" id="GO:0020037">
    <property type="term" value="F:heme binding"/>
    <property type="evidence" value="ECO:0007669"/>
    <property type="project" value="InterPro"/>
</dbReference>
<dbReference type="PROSITE" id="PS00086">
    <property type="entry name" value="CYTOCHROME_P450"/>
    <property type="match status" value="1"/>
</dbReference>
<dbReference type="SUPFAM" id="SSF48264">
    <property type="entry name" value="Cytochrome P450"/>
    <property type="match status" value="1"/>
</dbReference>
<evidence type="ECO:0000256" key="3">
    <source>
        <dbReference type="ARBA" id="ARBA00023002"/>
    </source>
</evidence>
<comment type="cofactor">
    <cofactor evidence="5">
        <name>heme</name>
        <dbReference type="ChEBI" id="CHEBI:30413"/>
    </cofactor>
</comment>
<sequence>MAFNLHLEVITSDTNCLDIPDVISDSFDGTYWKFSTARNHLRDIINQIISERVSSKKEYGDYLDALLSEEKKHDIQEIRDMLMVLFLAGRDSTLGTFIWGMYELCRNPEWISLLRKEIEMVGTGDNVILFKEVEKYHLHRAVLFETLRLWPGLPKNARVAMEDDVLPAIDASNLPTVNISKGDFVLWSDYSLMRSSEVWGPDAEKFNPGRHIDSNRKFVAPKAPKFHGFGFGPRSCPGETLSTYEFVSIISLIIRDFDIVPLKVQPEGKERALVEALSSFMDGPFYVTVKLREETMAN</sequence>
<keyword evidence="8" id="KW-1185">Reference proteome</keyword>
<protein>
    <recommendedName>
        <fullName evidence="9">Cytochrome P450</fullName>
    </recommendedName>
</protein>
<dbReference type="AlphaFoldDB" id="A0AAV5A7Z1"/>
<dbReference type="EMBL" id="BPWL01000005">
    <property type="protein sequence ID" value="GJJ10741.1"/>
    <property type="molecule type" value="Genomic_DNA"/>
</dbReference>
<dbReference type="PRINTS" id="PR00463">
    <property type="entry name" value="EP450I"/>
</dbReference>
<dbReference type="GO" id="GO:0016705">
    <property type="term" value="F:oxidoreductase activity, acting on paired donors, with incorporation or reduction of molecular oxygen"/>
    <property type="evidence" value="ECO:0007669"/>
    <property type="project" value="InterPro"/>
</dbReference>
<dbReference type="Proteomes" id="UP001050691">
    <property type="component" value="Unassembled WGS sequence"/>
</dbReference>
<dbReference type="Gene3D" id="1.10.630.10">
    <property type="entry name" value="Cytochrome P450"/>
    <property type="match status" value="1"/>
</dbReference>
<evidence type="ECO:0000313" key="7">
    <source>
        <dbReference type="EMBL" id="GJJ10741.1"/>
    </source>
</evidence>
<dbReference type="InterPro" id="IPR001128">
    <property type="entry name" value="Cyt_P450"/>
</dbReference>
<dbReference type="GO" id="GO:0004497">
    <property type="term" value="F:monooxygenase activity"/>
    <property type="evidence" value="ECO:0007669"/>
    <property type="project" value="UniProtKB-KW"/>
</dbReference>
<proteinExistence type="inferred from homology"/>